<evidence type="ECO:0000256" key="8">
    <source>
        <dbReference type="RuleBase" id="RU000461"/>
    </source>
</evidence>
<dbReference type="GO" id="GO:0020037">
    <property type="term" value="F:heme binding"/>
    <property type="evidence" value="ECO:0007669"/>
    <property type="project" value="InterPro"/>
</dbReference>
<dbReference type="PANTHER" id="PTHR24291:SF50">
    <property type="entry name" value="BIFUNCTIONAL ALBAFLAVENONE MONOOXYGENASE_TERPENE SYNTHASE"/>
    <property type="match status" value="1"/>
</dbReference>
<dbReference type="PANTHER" id="PTHR24291">
    <property type="entry name" value="CYTOCHROME P450 FAMILY 4"/>
    <property type="match status" value="1"/>
</dbReference>
<dbReference type="InterPro" id="IPR017972">
    <property type="entry name" value="Cyt_P450_CS"/>
</dbReference>
<evidence type="ECO:0000256" key="6">
    <source>
        <dbReference type="ARBA" id="ARBA00023033"/>
    </source>
</evidence>
<dbReference type="RefSeq" id="XP_056509257.1">
    <property type="nucleotide sequence ID" value="XM_056656457.1"/>
</dbReference>
<dbReference type="InterPro" id="IPR050196">
    <property type="entry name" value="Cytochrome_P450_Monoox"/>
</dbReference>
<dbReference type="AlphaFoldDB" id="A0A9W9F032"/>
<protein>
    <recommendedName>
        <fullName evidence="11">Cytochrome P450</fullName>
    </recommendedName>
</protein>
<dbReference type="Proteomes" id="UP001141434">
    <property type="component" value="Unassembled WGS sequence"/>
</dbReference>
<dbReference type="Pfam" id="PF00067">
    <property type="entry name" value="p450"/>
    <property type="match status" value="1"/>
</dbReference>
<dbReference type="Gene3D" id="1.10.630.10">
    <property type="entry name" value="Cytochrome P450"/>
    <property type="match status" value="1"/>
</dbReference>
<dbReference type="EMBL" id="JAPMSZ010000009">
    <property type="protein sequence ID" value="KAJ5091059.1"/>
    <property type="molecule type" value="Genomic_DNA"/>
</dbReference>
<dbReference type="SUPFAM" id="SSF48264">
    <property type="entry name" value="Cytochrome P450"/>
    <property type="match status" value="1"/>
</dbReference>
<evidence type="ECO:0000256" key="1">
    <source>
        <dbReference type="ARBA" id="ARBA00010617"/>
    </source>
</evidence>
<dbReference type="CDD" id="cd11070">
    <property type="entry name" value="CYP56-like"/>
    <property type="match status" value="1"/>
</dbReference>
<dbReference type="InterPro" id="IPR036396">
    <property type="entry name" value="Cyt_P450_sf"/>
</dbReference>
<name>A0A9W9F032_9EURO</name>
<evidence type="ECO:0000256" key="7">
    <source>
        <dbReference type="PIRSR" id="PIRSR602401-1"/>
    </source>
</evidence>
<dbReference type="GO" id="GO:0016705">
    <property type="term" value="F:oxidoreductase activity, acting on paired donors, with incorporation or reduction of molecular oxygen"/>
    <property type="evidence" value="ECO:0007669"/>
    <property type="project" value="InterPro"/>
</dbReference>
<keyword evidence="2 7" id="KW-0349">Heme</keyword>
<gene>
    <name evidence="9" type="ORF">NUU61_005929</name>
</gene>
<evidence type="ECO:0000313" key="10">
    <source>
        <dbReference type="Proteomes" id="UP001141434"/>
    </source>
</evidence>
<dbReference type="PROSITE" id="PS00086">
    <property type="entry name" value="CYTOCHROME_P450"/>
    <property type="match status" value="1"/>
</dbReference>
<evidence type="ECO:0000256" key="4">
    <source>
        <dbReference type="ARBA" id="ARBA00023002"/>
    </source>
</evidence>
<reference evidence="9" key="2">
    <citation type="journal article" date="2023" name="IMA Fungus">
        <title>Comparative genomic study of the Penicillium genus elucidates a diverse pangenome and 15 lateral gene transfer events.</title>
        <authorList>
            <person name="Petersen C."/>
            <person name="Sorensen T."/>
            <person name="Nielsen M.R."/>
            <person name="Sondergaard T.E."/>
            <person name="Sorensen J.L."/>
            <person name="Fitzpatrick D.A."/>
            <person name="Frisvad J.C."/>
            <person name="Nielsen K.L."/>
        </authorList>
    </citation>
    <scope>NUCLEOTIDE SEQUENCE</scope>
    <source>
        <strain evidence="9">IBT 34128</strain>
    </source>
</reference>
<dbReference type="InterPro" id="IPR001128">
    <property type="entry name" value="Cyt_P450"/>
</dbReference>
<evidence type="ECO:0000313" key="9">
    <source>
        <dbReference type="EMBL" id="KAJ5091059.1"/>
    </source>
</evidence>
<keyword evidence="6 8" id="KW-0503">Monooxygenase</keyword>
<dbReference type="InterPro" id="IPR002401">
    <property type="entry name" value="Cyt_P450_E_grp-I"/>
</dbReference>
<dbReference type="GeneID" id="81395626"/>
<comment type="similarity">
    <text evidence="1 8">Belongs to the cytochrome P450 family.</text>
</comment>
<keyword evidence="3 7" id="KW-0479">Metal-binding</keyword>
<evidence type="ECO:0000256" key="2">
    <source>
        <dbReference type="ARBA" id="ARBA00022617"/>
    </source>
</evidence>
<evidence type="ECO:0000256" key="3">
    <source>
        <dbReference type="ARBA" id="ARBA00022723"/>
    </source>
</evidence>
<keyword evidence="5 7" id="KW-0408">Iron</keyword>
<sequence length="603" mass="68815">MFWLILLTLLVGYLVQHVVGLWRYRRLARISGLPYTWFPISEHNLAYLMLFETRLFTYLVNQCLPLWISDYINASSFKSRWAVKNRMCKQYGGVYMYATPVGLTCNVSDASVVSQVFKARRSFPKPIHHYAGLEMFGPNIVITENQQWSHHRRYSASTFNEKNNALVWKEAIRLTTEMIDRWRQKNVPSALQDDFVVADAREDILKLTLNILCSAGFGVKLPFQGSDEATITNTTGLFQDATTPPPGYHFTFRSVMEYMNHRLSYVFVANGLLPKWIPRALLPFFKSEFWIYDDLKSYLQALITTAEQEESPTHNLLEEMVRSRSKPADIESTPIDSSNASGLSDLEIQGNMFIFTVAGHETTATTLRFALVLLALYPDTQDELFQDIQNSVRHQPLDPRDWDYSTLFPKLVTPLCVMLETLRLYSPVVTIPKWTAESEAHITFNAQTFTVPPYTTVNLNSNGLHYSEVYWGPDVMAFCPSRWDKRNPDSFLAKNSDIEGLSGPGLEHSNIHKPARGAFIPFSDGNRACMGKKFAEVEFVAALTVIFRNYRVSLEKITAHETEEAMHERAQQALENSSTVITLAMRNGVPLRFTRRNMGAGSR</sequence>
<evidence type="ECO:0008006" key="11">
    <source>
        <dbReference type="Google" id="ProtNLM"/>
    </source>
</evidence>
<organism evidence="9 10">
    <name type="scientific">Penicillium alfredii</name>
    <dbReference type="NCBI Taxonomy" id="1506179"/>
    <lineage>
        <taxon>Eukaryota</taxon>
        <taxon>Fungi</taxon>
        <taxon>Dikarya</taxon>
        <taxon>Ascomycota</taxon>
        <taxon>Pezizomycotina</taxon>
        <taxon>Eurotiomycetes</taxon>
        <taxon>Eurotiomycetidae</taxon>
        <taxon>Eurotiales</taxon>
        <taxon>Aspergillaceae</taxon>
        <taxon>Penicillium</taxon>
    </lineage>
</organism>
<dbReference type="GO" id="GO:0004497">
    <property type="term" value="F:monooxygenase activity"/>
    <property type="evidence" value="ECO:0007669"/>
    <property type="project" value="UniProtKB-KW"/>
</dbReference>
<dbReference type="OrthoDB" id="1470350at2759"/>
<proteinExistence type="inferred from homology"/>
<accession>A0A9W9F032</accession>
<dbReference type="GO" id="GO:0043386">
    <property type="term" value="P:mycotoxin biosynthetic process"/>
    <property type="evidence" value="ECO:0007669"/>
    <property type="project" value="UniProtKB-ARBA"/>
</dbReference>
<dbReference type="PRINTS" id="PR00385">
    <property type="entry name" value="P450"/>
</dbReference>
<evidence type="ECO:0000256" key="5">
    <source>
        <dbReference type="ARBA" id="ARBA00023004"/>
    </source>
</evidence>
<dbReference type="PRINTS" id="PR00463">
    <property type="entry name" value="EP450I"/>
</dbReference>
<comment type="cofactor">
    <cofactor evidence="7">
        <name>heme</name>
        <dbReference type="ChEBI" id="CHEBI:30413"/>
    </cofactor>
</comment>
<dbReference type="GO" id="GO:0005506">
    <property type="term" value="F:iron ion binding"/>
    <property type="evidence" value="ECO:0007669"/>
    <property type="project" value="InterPro"/>
</dbReference>
<reference evidence="9" key="1">
    <citation type="submission" date="2022-11" db="EMBL/GenBank/DDBJ databases">
        <authorList>
            <person name="Petersen C."/>
        </authorList>
    </citation>
    <scope>NUCLEOTIDE SEQUENCE</scope>
    <source>
        <strain evidence="9">IBT 34128</strain>
    </source>
</reference>
<feature type="binding site" description="axial binding residue" evidence="7">
    <location>
        <position position="529"/>
    </location>
    <ligand>
        <name>heme</name>
        <dbReference type="ChEBI" id="CHEBI:30413"/>
    </ligand>
    <ligandPart>
        <name>Fe</name>
        <dbReference type="ChEBI" id="CHEBI:18248"/>
    </ligandPart>
</feature>
<keyword evidence="10" id="KW-1185">Reference proteome</keyword>
<comment type="caution">
    <text evidence="9">The sequence shown here is derived from an EMBL/GenBank/DDBJ whole genome shotgun (WGS) entry which is preliminary data.</text>
</comment>
<keyword evidence="4 8" id="KW-0560">Oxidoreductase</keyword>